<name>A0A6C0AQH5_9ZZZZ</name>
<dbReference type="SUPFAM" id="SSF51197">
    <property type="entry name" value="Clavaminate synthase-like"/>
    <property type="match status" value="1"/>
</dbReference>
<organism evidence="1">
    <name type="scientific">viral metagenome</name>
    <dbReference type="NCBI Taxonomy" id="1070528"/>
    <lineage>
        <taxon>unclassified sequences</taxon>
        <taxon>metagenomes</taxon>
        <taxon>organismal metagenomes</taxon>
    </lineage>
</organism>
<sequence>MSNIHIYYPELIESSFWGEDTVMLKEDINLLEKTPFHSKGYGILPIQNNTEFLRQFIQKNISEIIGSNIDIEKYHSYVNEEQHKQVLNSMPYKKKDTVELQKFCEYMEAYISAILQEKVKMFNDDIWVRICRPNRVSKEDFNPCHRDVYLDFYRNTVNIYMPIIGSDEKSSLLVQEGSHLWNENTTAVTRGGAHFKHKNKKYSVDAIVQSKIDLMMIRPNPAINEMLVFSPYLIHGCSDNNNDDTTRMSLEIRFIRDDEKGIQQENDINEFIKSRVWR</sequence>
<evidence type="ECO:0000313" key="1">
    <source>
        <dbReference type="EMBL" id="QHS81680.1"/>
    </source>
</evidence>
<dbReference type="AlphaFoldDB" id="A0A6C0AQH5"/>
<accession>A0A6C0AQH5</accession>
<protein>
    <recommendedName>
        <fullName evidence="2">Phytanoyl-CoA dioxygenase</fullName>
    </recommendedName>
</protein>
<dbReference type="Gene3D" id="2.60.120.620">
    <property type="entry name" value="q2cbj1_9rhob like domain"/>
    <property type="match status" value="1"/>
</dbReference>
<dbReference type="EMBL" id="MN740759">
    <property type="protein sequence ID" value="QHS81680.1"/>
    <property type="molecule type" value="Genomic_DNA"/>
</dbReference>
<reference evidence="1" key="1">
    <citation type="journal article" date="2020" name="Nature">
        <title>Giant virus diversity and host interactions through global metagenomics.</title>
        <authorList>
            <person name="Schulz F."/>
            <person name="Roux S."/>
            <person name="Paez-Espino D."/>
            <person name="Jungbluth S."/>
            <person name="Walsh D.A."/>
            <person name="Denef V.J."/>
            <person name="McMahon K.D."/>
            <person name="Konstantinidis K.T."/>
            <person name="Eloe-Fadrosh E.A."/>
            <person name="Kyrpides N.C."/>
            <person name="Woyke T."/>
        </authorList>
    </citation>
    <scope>NUCLEOTIDE SEQUENCE</scope>
    <source>
        <strain evidence="1">GVMAG-S-1101164-72</strain>
    </source>
</reference>
<proteinExistence type="predicted"/>
<evidence type="ECO:0008006" key="2">
    <source>
        <dbReference type="Google" id="ProtNLM"/>
    </source>
</evidence>